<organism evidence="2 3">
    <name type="scientific">Geobacter argillaceus</name>
    <dbReference type="NCBI Taxonomy" id="345631"/>
    <lineage>
        <taxon>Bacteria</taxon>
        <taxon>Pseudomonadati</taxon>
        <taxon>Thermodesulfobacteriota</taxon>
        <taxon>Desulfuromonadia</taxon>
        <taxon>Geobacterales</taxon>
        <taxon>Geobacteraceae</taxon>
        <taxon>Geobacter</taxon>
    </lineage>
</organism>
<evidence type="ECO:0000313" key="2">
    <source>
        <dbReference type="EMBL" id="TWJ32909.1"/>
    </source>
</evidence>
<comment type="caution">
    <text evidence="2">The sequence shown here is derived from an EMBL/GenBank/DDBJ whole genome shotgun (WGS) entry which is preliminary data.</text>
</comment>
<feature type="signal peptide" evidence="1">
    <location>
        <begin position="1"/>
        <end position="24"/>
    </location>
</feature>
<dbReference type="RefSeq" id="WP_145017426.1">
    <property type="nucleotide sequence ID" value="NZ_VLLN01000002.1"/>
</dbReference>
<accession>A0A562WR75</accession>
<evidence type="ECO:0000313" key="3">
    <source>
        <dbReference type="Proteomes" id="UP000319449"/>
    </source>
</evidence>
<dbReference type="EMBL" id="VLLN01000002">
    <property type="protein sequence ID" value="TWJ32909.1"/>
    <property type="molecule type" value="Genomic_DNA"/>
</dbReference>
<gene>
    <name evidence="2" type="ORF">JN12_00319</name>
</gene>
<dbReference type="AlphaFoldDB" id="A0A562WR75"/>
<reference evidence="2 3" key="1">
    <citation type="submission" date="2019-07" db="EMBL/GenBank/DDBJ databases">
        <title>Genomic Encyclopedia of Archaeal and Bacterial Type Strains, Phase II (KMG-II): from individual species to whole genera.</title>
        <authorList>
            <person name="Goeker M."/>
        </authorList>
    </citation>
    <scope>NUCLEOTIDE SEQUENCE [LARGE SCALE GENOMIC DNA]</scope>
    <source>
        <strain evidence="2 3">ATCC BAA-1139</strain>
    </source>
</reference>
<keyword evidence="1" id="KW-0732">Signal</keyword>
<feature type="chain" id="PRO_5021755131" description="Porin" evidence="1">
    <location>
        <begin position="25"/>
        <end position="404"/>
    </location>
</feature>
<keyword evidence="3" id="KW-1185">Reference proteome</keyword>
<name>A0A562WR75_9BACT</name>
<evidence type="ECO:0000256" key="1">
    <source>
        <dbReference type="SAM" id="SignalP"/>
    </source>
</evidence>
<sequence>MVIKGVTRLLLASLMLFPAAVGWGAEIHGRSSTQLLWYNNEFVDGRQFEAAEYLRVGITNIDKAGKLSLYGYGRLSQDFTKGEALNGRLYYLYADYRDLYDKVDFKLGRQFVNLAAGSAIIDGLQVDLKNVGPVGFTLLGGRDVLFGLNGEIGNGGNADLGLAAYLTGFKNTDAEISWFRKWDRSDVARDVLGASFKQYLFNSIRVYGNARFDLVSETFNEVQAGLKYYPLSNLVFTGEYYQSYPTFDTTSIYSVFAVNQYQEGLFRVDYAINDMVSVNGGYSRQGYGEGAAANVYHLGTGIRPIEQLKLNVEYDNRQGYYGSTNGVIVDADLEINKNAQVAAGFQYDVYQRDSLTNDEIARRYWIGGKYKLTKALAVSGRIQDDVNARFTENITGRLVFDYDF</sequence>
<dbReference type="OrthoDB" id="238539at2"/>
<protein>
    <recommendedName>
        <fullName evidence="4">Porin</fullName>
    </recommendedName>
</protein>
<proteinExistence type="predicted"/>
<dbReference type="Proteomes" id="UP000319449">
    <property type="component" value="Unassembled WGS sequence"/>
</dbReference>
<evidence type="ECO:0008006" key="4">
    <source>
        <dbReference type="Google" id="ProtNLM"/>
    </source>
</evidence>